<dbReference type="PANTHER" id="PTHR43033:SF1">
    <property type="entry name" value="TRNA(ILE)-LYSIDINE SYNTHASE-RELATED"/>
    <property type="match status" value="1"/>
</dbReference>
<dbReference type="HAMAP" id="MF_01161">
    <property type="entry name" value="tRNA_Ile_lys_synt"/>
    <property type="match status" value="1"/>
</dbReference>
<dbReference type="InterPro" id="IPR014729">
    <property type="entry name" value="Rossmann-like_a/b/a_fold"/>
</dbReference>
<organism evidence="10 11">
    <name type="scientific">Chitinophaga cymbidii</name>
    <dbReference type="NCBI Taxonomy" id="1096750"/>
    <lineage>
        <taxon>Bacteria</taxon>
        <taxon>Pseudomonadati</taxon>
        <taxon>Bacteroidota</taxon>
        <taxon>Chitinophagia</taxon>
        <taxon>Chitinophagales</taxon>
        <taxon>Chitinophagaceae</taxon>
        <taxon>Chitinophaga</taxon>
    </lineage>
</organism>
<evidence type="ECO:0000256" key="2">
    <source>
        <dbReference type="ARBA" id="ARBA00022490"/>
    </source>
</evidence>
<evidence type="ECO:0000313" key="10">
    <source>
        <dbReference type="EMBL" id="GEP98757.1"/>
    </source>
</evidence>
<dbReference type="Proteomes" id="UP000321436">
    <property type="component" value="Unassembled WGS sequence"/>
</dbReference>
<name>A0A512RST5_9BACT</name>
<gene>
    <name evidence="8 10" type="primary">tilS</name>
    <name evidence="10" type="ORF">CCY01nite_50170</name>
</gene>
<sequence length="457" mass="52872">MTCLLRQIAAAVKHQIMMLSQLQSYIHRERLFDPAQRLLLAVSGGMDSVVLTHLCVAAGFNIGIAHCNFRLRGGESERDEQFVRRLAERYNVPFYLQQFDTAERAQAQKQSIQVAARELRYMWLEKIRQEEGYDHVATAHHMQDNVETLWMNISKGTGMAGLHGILPKQGKLVRPLLFATREEITAYANAHQLEHVEDSSNATDKYTRNFFRHRVLPLLEEAYPQVVKNTGAGIQRFREAEMLYQQAIAVHRRNLLEQRKQEYFIPVLKLKQAQPLQTILYELLKPFQCSAAQAAQVAELVDSEPGKWVATPTYRIVRDRKWLIITPLEPAASAHFVIEKGQETVQLPEAQLLLKTCDPAHISTDPHIAYIDKQQVQFPLLLRKWKQGDYFYPLGMDKKKKLSRFFIDQKLSLPEKEKIWVLESHKKIVWIAGMRIDNRFRITPGTREALKIELKNT</sequence>
<dbReference type="SUPFAM" id="SSF56037">
    <property type="entry name" value="PheT/TilS domain"/>
    <property type="match status" value="1"/>
</dbReference>
<evidence type="ECO:0000259" key="9">
    <source>
        <dbReference type="SMART" id="SM00977"/>
    </source>
</evidence>
<dbReference type="InterPro" id="IPR012795">
    <property type="entry name" value="tRNA_Ile_lys_synt_N"/>
</dbReference>
<comment type="caution">
    <text evidence="10">The sequence shown here is derived from an EMBL/GenBank/DDBJ whole genome shotgun (WGS) entry which is preliminary data.</text>
</comment>
<proteinExistence type="inferred from homology"/>
<keyword evidence="4 8" id="KW-0819">tRNA processing</keyword>
<dbReference type="GO" id="GO:0032267">
    <property type="term" value="F:tRNA(Ile)-lysidine synthase activity"/>
    <property type="evidence" value="ECO:0007669"/>
    <property type="project" value="UniProtKB-EC"/>
</dbReference>
<evidence type="ECO:0000256" key="8">
    <source>
        <dbReference type="HAMAP-Rule" id="MF_01161"/>
    </source>
</evidence>
<evidence type="ECO:0000256" key="5">
    <source>
        <dbReference type="ARBA" id="ARBA00022741"/>
    </source>
</evidence>
<dbReference type="AlphaFoldDB" id="A0A512RST5"/>
<keyword evidence="2 8" id="KW-0963">Cytoplasm</keyword>
<protein>
    <recommendedName>
        <fullName evidence="8">tRNA(Ile)-lysidine synthase</fullName>
        <ecNumber evidence="8">6.3.4.19</ecNumber>
    </recommendedName>
    <alternativeName>
        <fullName evidence="8">tRNA(Ile)-2-lysyl-cytidine synthase</fullName>
    </alternativeName>
    <alternativeName>
        <fullName evidence="8">tRNA(Ile)-lysidine synthetase</fullName>
    </alternativeName>
</protein>
<evidence type="ECO:0000256" key="3">
    <source>
        <dbReference type="ARBA" id="ARBA00022598"/>
    </source>
</evidence>
<comment type="similarity">
    <text evidence="8">Belongs to the tRNA(Ile)-lysidine synthase family.</text>
</comment>
<accession>A0A512RST5</accession>
<evidence type="ECO:0000256" key="7">
    <source>
        <dbReference type="ARBA" id="ARBA00048539"/>
    </source>
</evidence>
<comment type="domain">
    <text evidence="8">The N-terminal region contains the highly conserved SGGXDS motif, predicted to be a P-loop motif involved in ATP binding.</text>
</comment>
<dbReference type="InterPro" id="IPR012796">
    <property type="entry name" value="Lysidine-tRNA-synth_C"/>
</dbReference>
<dbReference type="PANTHER" id="PTHR43033">
    <property type="entry name" value="TRNA(ILE)-LYSIDINE SYNTHASE-RELATED"/>
    <property type="match status" value="1"/>
</dbReference>
<reference evidence="10 11" key="1">
    <citation type="submission" date="2019-07" db="EMBL/GenBank/DDBJ databases">
        <title>Whole genome shotgun sequence of Chitinophaga cymbidii NBRC 109752.</title>
        <authorList>
            <person name="Hosoyama A."/>
            <person name="Uohara A."/>
            <person name="Ohji S."/>
            <person name="Ichikawa N."/>
        </authorList>
    </citation>
    <scope>NUCLEOTIDE SEQUENCE [LARGE SCALE GENOMIC DNA]</scope>
    <source>
        <strain evidence="10 11">NBRC 109752</strain>
    </source>
</reference>
<dbReference type="InterPro" id="IPR011063">
    <property type="entry name" value="TilS/TtcA_N"/>
</dbReference>
<dbReference type="GO" id="GO:0005524">
    <property type="term" value="F:ATP binding"/>
    <property type="evidence" value="ECO:0007669"/>
    <property type="project" value="UniProtKB-UniRule"/>
</dbReference>
<evidence type="ECO:0000256" key="4">
    <source>
        <dbReference type="ARBA" id="ARBA00022694"/>
    </source>
</evidence>
<dbReference type="SMART" id="SM00977">
    <property type="entry name" value="TilS_C"/>
    <property type="match status" value="1"/>
</dbReference>
<evidence type="ECO:0000256" key="1">
    <source>
        <dbReference type="ARBA" id="ARBA00004496"/>
    </source>
</evidence>
<dbReference type="CDD" id="cd01992">
    <property type="entry name" value="TilS_N"/>
    <property type="match status" value="1"/>
</dbReference>
<dbReference type="EMBL" id="BKAU01000007">
    <property type="protein sequence ID" value="GEP98757.1"/>
    <property type="molecule type" value="Genomic_DNA"/>
</dbReference>
<feature type="domain" description="Lysidine-tRNA(Ile) synthetase C-terminal" evidence="9">
    <location>
        <begin position="380"/>
        <end position="452"/>
    </location>
</feature>
<comment type="catalytic activity">
    <reaction evidence="7 8">
        <text>cytidine(34) in tRNA(Ile2) + L-lysine + ATP = lysidine(34) in tRNA(Ile2) + AMP + diphosphate + H(+)</text>
        <dbReference type="Rhea" id="RHEA:43744"/>
        <dbReference type="Rhea" id="RHEA-COMP:10625"/>
        <dbReference type="Rhea" id="RHEA-COMP:10670"/>
        <dbReference type="ChEBI" id="CHEBI:15378"/>
        <dbReference type="ChEBI" id="CHEBI:30616"/>
        <dbReference type="ChEBI" id="CHEBI:32551"/>
        <dbReference type="ChEBI" id="CHEBI:33019"/>
        <dbReference type="ChEBI" id="CHEBI:82748"/>
        <dbReference type="ChEBI" id="CHEBI:83665"/>
        <dbReference type="ChEBI" id="CHEBI:456215"/>
        <dbReference type="EC" id="6.3.4.19"/>
    </reaction>
</comment>
<dbReference type="Gene3D" id="3.40.50.620">
    <property type="entry name" value="HUPs"/>
    <property type="match status" value="1"/>
</dbReference>
<dbReference type="NCBIfam" id="TIGR02433">
    <property type="entry name" value="lysidine_TilS_C"/>
    <property type="match status" value="1"/>
</dbReference>
<dbReference type="GO" id="GO:0006400">
    <property type="term" value="P:tRNA modification"/>
    <property type="evidence" value="ECO:0007669"/>
    <property type="project" value="UniProtKB-UniRule"/>
</dbReference>
<keyword evidence="6 8" id="KW-0067">ATP-binding</keyword>
<dbReference type="SUPFAM" id="SSF52402">
    <property type="entry name" value="Adenine nucleotide alpha hydrolases-like"/>
    <property type="match status" value="1"/>
</dbReference>
<keyword evidence="5 8" id="KW-0547">Nucleotide-binding</keyword>
<evidence type="ECO:0000313" key="11">
    <source>
        <dbReference type="Proteomes" id="UP000321436"/>
    </source>
</evidence>
<evidence type="ECO:0000256" key="6">
    <source>
        <dbReference type="ARBA" id="ARBA00022840"/>
    </source>
</evidence>
<dbReference type="EC" id="6.3.4.19" evidence="8"/>
<keyword evidence="11" id="KW-1185">Reference proteome</keyword>
<dbReference type="GO" id="GO:0005737">
    <property type="term" value="C:cytoplasm"/>
    <property type="evidence" value="ECO:0007669"/>
    <property type="project" value="UniProtKB-SubCell"/>
</dbReference>
<keyword evidence="3 8" id="KW-0436">Ligase</keyword>
<dbReference type="InterPro" id="IPR012094">
    <property type="entry name" value="tRNA_Ile_lys_synt"/>
</dbReference>
<dbReference type="Pfam" id="PF01171">
    <property type="entry name" value="ATP_bind_3"/>
    <property type="match status" value="1"/>
</dbReference>
<dbReference type="Pfam" id="PF11734">
    <property type="entry name" value="TilS_C"/>
    <property type="match status" value="1"/>
</dbReference>
<comment type="subcellular location">
    <subcellularLocation>
        <location evidence="1 8">Cytoplasm</location>
    </subcellularLocation>
</comment>
<feature type="binding site" evidence="8">
    <location>
        <begin position="43"/>
        <end position="48"/>
    </location>
    <ligand>
        <name>ATP</name>
        <dbReference type="ChEBI" id="CHEBI:30616"/>
    </ligand>
</feature>
<comment type="function">
    <text evidence="8">Ligates lysine onto the cytidine present at position 34 of the AUA codon-specific tRNA(Ile) that contains the anticodon CAU, in an ATP-dependent manner. Cytidine is converted to lysidine, thus changing the amino acid specificity of the tRNA from methionine to isoleucine.</text>
</comment>
<dbReference type="NCBIfam" id="TIGR02432">
    <property type="entry name" value="lysidine_TilS_N"/>
    <property type="match status" value="1"/>
</dbReference>